<keyword evidence="3" id="KW-1185">Reference proteome</keyword>
<evidence type="ECO:0000313" key="3">
    <source>
        <dbReference type="Proteomes" id="UP000565579"/>
    </source>
</evidence>
<evidence type="ECO:0000313" key="2">
    <source>
        <dbReference type="EMBL" id="MBB6550176.1"/>
    </source>
</evidence>
<accession>A0A7X0NVI1</accession>
<dbReference type="AlphaFoldDB" id="A0A7X0NVI1"/>
<sequence length="139" mass="15398">MNSGTEAALDAWAGARALADDVRYRAPLTDEEANILLAAYVLHGHGEYDSWRQDHLDAEQALKDSGLIHSQNGPHRVSLDDDVRFSLDHRPIALADTYAPRDGPARHAARLHLQKHSDSASPSLTSTCREPLPRTCRFH</sequence>
<organism evidence="2 3">
    <name type="scientific">Nonomuraea rubra</name>
    <dbReference type="NCBI Taxonomy" id="46180"/>
    <lineage>
        <taxon>Bacteria</taxon>
        <taxon>Bacillati</taxon>
        <taxon>Actinomycetota</taxon>
        <taxon>Actinomycetes</taxon>
        <taxon>Streptosporangiales</taxon>
        <taxon>Streptosporangiaceae</taxon>
        <taxon>Nonomuraea</taxon>
    </lineage>
</organism>
<protein>
    <submittedName>
        <fullName evidence="2">Uncharacterized protein</fullName>
    </submittedName>
</protein>
<dbReference type="RefSeq" id="WP_185104494.1">
    <property type="nucleotide sequence ID" value="NZ_BAAAXY010000236.1"/>
</dbReference>
<feature type="compositionally biased region" description="Polar residues" evidence="1">
    <location>
        <begin position="119"/>
        <end position="128"/>
    </location>
</feature>
<name>A0A7X0NVI1_9ACTN</name>
<dbReference type="EMBL" id="JACHMI010000001">
    <property type="protein sequence ID" value="MBB6550176.1"/>
    <property type="molecule type" value="Genomic_DNA"/>
</dbReference>
<proteinExistence type="predicted"/>
<gene>
    <name evidence="2" type="ORF">HD593_004971</name>
</gene>
<comment type="caution">
    <text evidence="2">The sequence shown here is derived from an EMBL/GenBank/DDBJ whole genome shotgun (WGS) entry which is preliminary data.</text>
</comment>
<reference evidence="2 3" key="1">
    <citation type="submission" date="2020-08" db="EMBL/GenBank/DDBJ databases">
        <title>Sequencing the genomes of 1000 actinobacteria strains.</title>
        <authorList>
            <person name="Klenk H.-P."/>
        </authorList>
    </citation>
    <scope>NUCLEOTIDE SEQUENCE [LARGE SCALE GENOMIC DNA]</scope>
    <source>
        <strain evidence="2 3">DSM 43768</strain>
    </source>
</reference>
<dbReference type="Proteomes" id="UP000565579">
    <property type="component" value="Unassembled WGS sequence"/>
</dbReference>
<evidence type="ECO:0000256" key="1">
    <source>
        <dbReference type="SAM" id="MobiDB-lite"/>
    </source>
</evidence>
<feature type="region of interest" description="Disordered" evidence="1">
    <location>
        <begin position="115"/>
        <end position="139"/>
    </location>
</feature>